<name>A0A7X5TKQ6_9GAMM</name>
<evidence type="ECO:0000256" key="1">
    <source>
        <dbReference type="SAM" id="Phobius"/>
    </source>
</evidence>
<accession>A0A7X5TKQ6</accession>
<keyword evidence="1" id="KW-0812">Transmembrane</keyword>
<gene>
    <name evidence="2" type="ORF">C5470_12670</name>
</gene>
<feature type="transmembrane region" description="Helical" evidence="1">
    <location>
        <begin position="57"/>
        <end position="76"/>
    </location>
</feature>
<feature type="transmembrane region" description="Helical" evidence="1">
    <location>
        <begin position="31"/>
        <end position="51"/>
    </location>
</feature>
<comment type="caution">
    <text evidence="2">The sequence shown here is derived from an EMBL/GenBank/DDBJ whole genome shotgun (WGS) entry which is preliminary data.</text>
</comment>
<dbReference type="Proteomes" id="UP000547931">
    <property type="component" value="Unassembled WGS sequence"/>
</dbReference>
<dbReference type="AlphaFoldDB" id="A0A7X5TKQ6"/>
<sequence length="97" mass="11543">MKRCQRSPEFSEIKRGIKNYSRDMNQWWKKLQHYSIAEWSLLAGIGCWGIPNKFAQMIAFLLSLMFFFDKLVSINYKSNFSKTEKKHKGKNNIFISI</sequence>
<evidence type="ECO:0000313" key="2">
    <source>
        <dbReference type="EMBL" id="NHB97216.1"/>
    </source>
</evidence>
<keyword evidence="1" id="KW-1133">Transmembrane helix</keyword>
<reference evidence="2 3" key="1">
    <citation type="submission" date="2018-02" db="EMBL/GenBank/DDBJ databases">
        <authorList>
            <person name="Machado R.A."/>
        </authorList>
    </citation>
    <scope>NUCLEOTIDE SEQUENCE [LARGE SCALE GENOMIC DNA]</scope>
    <source>
        <strain evidence="2 3">DSM 23271</strain>
    </source>
</reference>
<evidence type="ECO:0000313" key="3">
    <source>
        <dbReference type="Proteomes" id="UP000547931"/>
    </source>
</evidence>
<organism evidence="2 3">
    <name type="scientific">Photorhabdus stackebrandtii</name>
    <dbReference type="NCBI Taxonomy" id="1123042"/>
    <lineage>
        <taxon>Bacteria</taxon>
        <taxon>Pseudomonadati</taxon>
        <taxon>Pseudomonadota</taxon>
        <taxon>Gammaproteobacteria</taxon>
        <taxon>Enterobacterales</taxon>
        <taxon>Morganellaceae</taxon>
        <taxon>Photorhabdus</taxon>
    </lineage>
</organism>
<protein>
    <submittedName>
        <fullName evidence="2">Uncharacterized protein</fullName>
    </submittedName>
</protein>
<dbReference type="RefSeq" id="WP_166289480.1">
    <property type="nucleotide sequence ID" value="NZ_CAWPIE010000012.1"/>
</dbReference>
<keyword evidence="3" id="KW-1185">Reference proteome</keyword>
<keyword evidence="1" id="KW-0472">Membrane</keyword>
<dbReference type="EMBL" id="PUJV01000012">
    <property type="protein sequence ID" value="NHB97216.1"/>
    <property type="molecule type" value="Genomic_DNA"/>
</dbReference>
<proteinExistence type="predicted"/>